<organism evidence="2 3">
    <name type="scientific">Amycolatopsis rubida</name>
    <dbReference type="NCBI Taxonomy" id="112413"/>
    <lineage>
        <taxon>Bacteria</taxon>
        <taxon>Bacillati</taxon>
        <taxon>Actinomycetota</taxon>
        <taxon>Actinomycetes</taxon>
        <taxon>Pseudonocardiales</taxon>
        <taxon>Pseudonocardiaceae</taxon>
        <taxon>Amycolatopsis</taxon>
    </lineage>
</organism>
<comment type="caution">
    <text evidence="2">The sequence shown here is derived from an EMBL/GenBank/DDBJ whole genome shotgun (WGS) entry which is preliminary data.</text>
</comment>
<dbReference type="EMBL" id="JAAGNC010000207">
    <property type="protein sequence ID" value="NEC62195.1"/>
    <property type="molecule type" value="Genomic_DNA"/>
</dbReference>
<proteinExistence type="predicted"/>
<feature type="region of interest" description="Disordered" evidence="1">
    <location>
        <begin position="42"/>
        <end position="76"/>
    </location>
</feature>
<evidence type="ECO:0000313" key="3">
    <source>
        <dbReference type="Proteomes" id="UP000470404"/>
    </source>
</evidence>
<gene>
    <name evidence="2" type="ORF">G3I59_43000</name>
</gene>
<accession>A0ABX0C5X1</accession>
<keyword evidence="3" id="KW-1185">Reference proteome</keyword>
<dbReference type="RefSeq" id="WP_067583831.1">
    <property type="nucleotide sequence ID" value="NZ_FOWC01000001.1"/>
</dbReference>
<sequence length="76" mass="8297">MAPLRGERLDGTAQEAAAARGEIFDIEWPEPHRKWIATVEDTSQSGFTGWGTGQTRATRRCSSGGSPRFSTVRSES</sequence>
<name>A0ABX0C5X1_9PSEU</name>
<dbReference type="Proteomes" id="UP000470404">
    <property type="component" value="Unassembled WGS sequence"/>
</dbReference>
<protein>
    <submittedName>
        <fullName evidence="2">Uncharacterized protein</fullName>
    </submittedName>
</protein>
<evidence type="ECO:0000313" key="2">
    <source>
        <dbReference type="EMBL" id="NEC62195.1"/>
    </source>
</evidence>
<reference evidence="2 3" key="1">
    <citation type="submission" date="2020-01" db="EMBL/GenBank/DDBJ databases">
        <title>Insect and environment-associated Actinomycetes.</title>
        <authorList>
            <person name="Currrie C."/>
            <person name="Chevrette M."/>
            <person name="Carlson C."/>
            <person name="Stubbendieck R."/>
            <person name="Wendt-Pienkowski E."/>
        </authorList>
    </citation>
    <scope>NUCLEOTIDE SEQUENCE [LARGE SCALE GENOMIC DNA]</scope>
    <source>
        <strain evidence="2 3">SID8386</strain>
    </source>
</reference>
<evidence type="ECO:0000256" key="1">
    <source>
        <dbReference type="SAM" id="MobiDB-lite"/>
    </source>
</evidence>